<dbReference type="EMBL" id="JBHMEP010000001">
    <property type="protein sequence ID" value="MFB9133875.1"/>
    <property type="molecule type" value="Genomic_DNA"/>
</dbReference>
<accession>A0ABV5HI14</accession>
<name>A0ABV5HI14_9VIBR</name>
<evidence type="ECO:0000256" key="1">
    <source>
        <dbReference type="SAM" id="SignalP"/>
    </source>
</evidence>
<feature type="chain" id="PRO_5046358289" evidence="1">
    <location>
        <begin position="20"/>
        <end position="170"/>
    </location>
</feature>
<keyword evidence="1" id="KW-0732">Signal</keyword>
<keyword evidence="3" id="KW-1185">Reference proteome</keyword>
<organism evidence="2 3">
    <name type="scientific">Vibrio olivae</name>
    <dbReference type="NCBI Taxonomy" id="1243002"/>
    <lineage>
        <taxon>Bacteria</taxon>
        <taxon>Pseudomonadati</taxon>
        <taxon>Pseudomonadota</taxon>
        <taxon>Gammaproteobacteria</taxon>
        <taxon>Vibrionales</taxon>
        <taxon>Vibrionaceae</taxon>
        <taxon>Vibrio</taxon>
    </lineage>
</organism>
<proteinExistence type="predicted"/>
<protein>
    <submittedName>
        <fullName evidence="2">Uncharacterized protein</fullName>
    </submittedName>
</protein>
<evidence type="ECO:0000313" key="3">
    <source>
        <dbReference type="Proteomes" id="UP001589645"/>
    </source>
</evidence>
<comment type="caution">
    <text evidence="2">The sequence shown here is derived from an EMBL/GenBank/DDBJ whole genome shotgun (WGS) entry which is preliminary data.</text>
</comment>
<reference evidence="2 3" key="1">
    <citation type="submission" date="2024-09" db="EMBL/GenBank/DDBJ databases">
        <authorList>
            <person name="Sun Q."/>
            <person name="Mori K."/>
        </authorList>
    </citation>
    <scope>NUCLEOTIDE SEQUENCE [LARGE SCALE GENOMIC DNA]</scope>
    <source>
        <strain evidence="2 3">CECT 8064</strain>
    </source>
</reference>
<evidence type="ECO:0000313" key="2">
    <source>
        <dbReference type="EMBL" id="MFB9133875.1"/>
    </source>
</evidence>
<sequence length="170" mass="19423">MKRLMVTLLFTSLPLSAFAADNSCLAGKYDAYIDASLNWYQDLTTLTTSQYPELEGVSTWFLQGRKHHFELSRAAVHYYLEHDPSKVAIEQSVEGWLKLEQSDIKALAKRDDQLGQLAKVTYNDRQTPPHEKNYELRSALAELLSHPNKIDQALQTYNQSISQISQTECQ</sequence>
<gene>
    <name evidence="2" type="ORF">ACFFUV_02695</name>
</gene>
<dbReference type="Proteomes" id="UP001589645">
    <property type="component" value="Unassembled WGS sequence"/>
</dbReference>
<feature type="signal peptide" evidence="1">
    <location>
        <begin position="1"/>
        <end position="19"/>
    </location>
</feature>
<dbReference type="RefSeq" id="WP_390189488.1">
    <property type="nucleotide sequence ID" value="NZ_JBHMEP010000001.1"/>
</dbReference>